<evidence type="ECO:0000313" key="2">
    <source>
        <dbReference type="RefSeq" id="XP_070144610.1"/>
    </source>
</evidence>
<name>A0ABM4GPH6_DROKI</name>
<sequence length="244" mass="28316">MANATNKLMSTVGAAAGNARAQPQTHPNPAALATRSQKLKFIGCCHLTDKQMEQHYKLHYISDGELASVGMQRSSVIDDYRLMHEISQMHQQDLRRERAQKLSALPEDRAERIKELQFRLGMRPHKAYKFQLLNQLVRVMDTEPDPKVIFPEKQFTFFAIYSATEDRRLAPKERERHRFDAFYDYLDDMFVNGDRNKAIDVVVDAFVRLKKRRMQISRVPIPRGYMSPRGYDLIQSNGIERSTA</sequence>
<keyword evidence="1" id="KW-1185">Reference proteome</keyword>
<reference evidence="2" key="1">
    <citation type="submission" date="2025-08" db="UniProtKB">
        <authorList>
            <consortium name="RefSeq"/>
        </authorList>
    </citation>
    <scope>IDENTIFICATION</scope>
    <source>
        <strain evidence="2">14028-0561.14</strain>
        <tissue evidence="2">Whole fly</tissue>
    </source>
</reference>
<accession>A0ABM4GPH6</accession>
<organism evidence="1 2">
    <name type="scientific">Drosophila kikkawai</name>
    <name type="common">Fruit fly</name>
    <dbReference type="NCBI Taxonomy" id="30033"/>
    <lineage>
        <taxon>Eukaryota</taxon>
        <taxon>Metazoa</taxon>
        <taxon>Ecdysozoa</taxon>
        <taxon>Arthropoda</taxon>
        <taxon>Hexapoda</taxon>
        <taxon>Insecta</taxon>
        <taxon>Pterygota</taxon>
        <taxon>Neoptera</taxon>
        <taxon>Endopterygota</taxon>
        <taxon>Diptera</taxon>
        <taxon>Brachycera</taxon>
        <taxon>Muscomorpha</taxon>
        <taxon>Ephydroidea</taxon>
        <taxon>Drosophilidae</taxon>
        <taxon>Drosophila</taxon>
        <taxon>Sophophora</taxon>
    </lineage>
</organism>
<protein>
    <submittedName>
        <fullName evidence="2">Uncharacterized protein</fullName>
    </submittedName>
</protein>
<evidence type="ECO:0000313" key="1">
    <source>
        <dbReference type="Proteomes" id="UP001652661"/>
    </source>
</evidence>
<dbReference type="RefSeq" id="XP_070144610.1">
    <property type="nucleotide sequence ID" value="XM_070288509.1"/>
</dbReference>
<gene>
    <name evidence="2" type="primary">LOC108084653</name>
</gene>
<proteinExistence type="predicted"/>
<dbReference type="GeneID" id="108084653"/>
<dbReference type="Proteomes" id="UP001652661">
    <property type="component" value="Chromosome X"/>
</dbReference>